<keyword evidence="2" id="KW-1185">Reference proteome</keyword>
<dbReference type="STRING" id="1007099.SAMN05216287_4391"/>
<sequence>MVRGTARRVRISFNDDEGKPIGLYCQTHLRRRSADDPKVVK</sequence>
<evidence type="ECO:0000313" key="2">
    <source>
        <dbReference type="Proteomes" id="UP000243778"/>
    </source>
</evidence>
<dbReference type="Proteomes" id="UP000243778">
    <property type="component" value="Unassembled WGS sequence"/>
</dbReference>
<protein>
    <submittedName>
        <fullName evidence="1">Uncharacterized protein</fullName>
    </submittedName>
</protein>
<dbReference type="AlphaFoldDB" id="A0A1H3GLD3"/>
<organism evidence="1 2">
    <name type="scientific">Pseudomonas kuykendallii</name>
    <dbReference type="NCBI Taxonomy" id="1007099"/>
    <lineage>
        <taxon>Bacteria</taxon>
        <taxon>Pseudomonadati</taxon>
        <taxon>Pseudomonadota</taxon>
        <taxon>Gammaproteobacteria</taxon>
        <taxon>Pseudomonadales</taxon>
        <taxon>Pseudomonadaceae</taxon>
        <taxon>Pseudomonas</taxon>
    </lineage>
</organism>
<gene>
    <name evidence="1" type="ORF">SAMN05216287_4391</name>
</gene>
<dbReference type="EMBL" id="FNNU01000010">
    <property type="protein sequence ID" value="SDY04142.1"/>
    <property type="molecule type" value="Genomic_DNA"/>
</dbReference>
<proteinExistence type="predicted"/>
<accession>A0A1H3GLD3</accession>
<reference evidence="2" key="1">
    <citation type="submission" date="2016-10" db="EMBL/GenBank/DDBJ databases">
        <authorList>
            <person name="Varghese N."/>
            <person name="Submissions S."/>
        </authorList>
    </citation>
    <scope>NUCLEOTIDE SEQUENCE [LARGE SCALE GENOMIC DNA]</scope>
    <source>
        <strain evidence="2">NRRL B-59562</strain>
    </source>
</reference>
<evidence type="ECO:0000313" key="1">
    <source>
        <dbReference type="EMBL" id="SDY04142.1"/>
    </source>
</evidence>
<name>A0A1H3GLD3_9PSED</name>